<dbReference type="AlphaFoldDB" id="B9W4B6"/>
<reference evidence="1" key="1">
    <citation type="journal article" date="2009" name="Science">
        <title>Polydnaviruses of Braconid Wasps Derive from an Ancestral Nudivirus.</title>
        <authorList>
            <person name="Bezier A."/>
            <person name="Annaheim M."/>
            <person name="Herbiniere J."/>
            <person name="Wetterwald C."/>
            <person name="Gyapay G."/>
            <person name="Bernard-Samain S."/>
            <person name="Wincker P."/>
            <person name="Roditi I."/>
            <person name="Heller M."/>
            <person name="Belgahzi M."/>
            <person name="Pfister-Wilhem R."/>
            <person name="Periquet G."/>
            <person name="Dupuy C."/>
            <person name="Huguet E."/>
            <person name="Volkoff A.N."/>
            <person name="Lanzrein B."/>
            <person name="Drezen J.M."/>
        </authorList>
    </citation>
    <scope>NUCLEOTIDE SEQUENCE</scope>
    <source>
        <tissue evidence="1">Ovary</tissue>
    </source>
</reference>
<proteinExistence type="evidence at transcript level"/>
<gene>
    <name evidence="1" type="primary">HzNVorf89-like</name>
</gene>
<sequence>MVGILDHVLSNTIQPATGSCVFNEFGRCSTTREFGIICRNHADQILGIALIEDIVSTGLNDHKTYKISATEKRDIFLPFPFKFNLNNENINPEVPPCLDKIILQEKTLEYVSQMNLPSPEARQRVVSALMCVVSDGSFFLASMPRASFNFQTFCTPGVKAYLEKRWEKTYIYVKHTVNNRSVLEKFPMKKMPLFYQIILCYVTMSVNILENNITNRNEYEILQPRIILNADKYRFEYINTNEQRPLLLRHRNTSFSSPLILAGYHVHPYKIELFKQNALILNYSVDNISGFCDDSSRSI</sequence>
<accession>B9W4B6</accession>
<dbReference type="EMBL" id="FM201592">
    <property type="protein sequence ID" value="CAR40200.1"/>
    <property type="molecule type" value="mRNA"/>
</dbReference>
<name>B9W4B6_9HYME</name>
<evidence type="ECO:0000313" key="1">
    <source>
        <dbReference type="EMBL" id="CAR40200.1"/>
    </source>
</evidence>
<protein>
    <submittedName>
        <fullName evidence="1">HzNVORF89-like protein</fullName>
    </submittedName>
</protein>
<organism evidence="1">
    <name type="scientific">Chelonus inanitus</name>
    <dbReference type="NCBI Taxonomy" id="49201"/>
    <lineage>
        <taxon>Eukaryota</taxon>
        <taxon>Metazoa</taxon>
        <taxon>Ecdysozoa</taxon>
        <taxon>Arthropoda</taxon>
        <taxon>Hexapoda</taxon>
        <taxon>Insecta</taxon>
        <taxon>Pterygota</taxon>
        <taxon>Neoptera</taxon>
        <taxon>Endopterygota</taxon>
        <taxon>Hymenoptera</taxon>
        <taxon>Apocrita</taxon>
        <taxon>Ichneumonoidea</taxon>
        <taxon>Braconidae</taxon>
        <taxon>Cheloninae</taxon>
        <taxon>Chelonus</taxon>
    </lineage>
</organism>